<dbReference type="GO" id="GO:0003700">
    <property type="term" value="F:DNA-binding transcription factor activity"/>
    <property type="evidence" value="ECO:0007669"/>
    <property type="project" value="InterPro"/>
</dbReference>
<dbReference type="PROSITE" id="PS50931">
    <property type="entry name" value="HTH_LYSR"/>
    <property type="match status" value="1"/>
</dbReference>
<keyword evidence="3" id="KW-0238">DNA-binding</keyword>
<reference evidence="7" key="1">
    <citation type="submission" date="2011-03" db="EMBL/GenBank/DDBJ databases">
        <title>Draft genome sequence of Brevundimonas diminuta.</title>
        <authorList>
            <person name="Brown P.J.B."/>
            <person name="Buechlein A."/>
            <person name="Hemmerich C."/>
            <person name="Brun Y.V."/>
        </authorList>
    </citation>
    <scope>NUCLEOTIDE SEQUENCE [LARGE SCALE GENOMIC DNA]</scope>
    <source>
        <strain evidence="7">C19</strain>
    </source>
</reference>
<dbReference type="Gene3D" id="1.10.10.10">
    <property type="entry name" value="Winged helix-like DNA-binding domain superfamily/Winged helix DNA-binding domain"/>
    <property type="match status" value="1"/>
</dbReference>
<name>F4QHU0_9CAUL</name>
<keyword evidence="2" id="KW-0805">Transcription regulation</keyword>
<dbReference type="FunFam" id="1.10.10.10:FF:000001">
    <property type="entry name" value="LysR family transcriptional regulator"/>
    <property type="match status" value="1"/>
</dbReference>
<dbReference type="InterPro" id="IPR036390">
    <property type="entry name" value="WH_DNA-bd_sf"/>
</dbReference>
<evidence type="ECO:0000256" key="3">
    <source>
        <dbReference type="ARBA" id="ARBA00023125"/>
    </source>
</evidence>
<evidence type="ECO:0000256" key="4">
    <source>
        <dbReference type="ARBA" id="ARBA00023163"/>
    </source>
</evidence>
<evidence type="ECO:0000313" key="7">
    <source>
        <dbReference type="Proteomes" id="UP000006512"/>
    </source>
</evidence>
<dbReference type="Proteomes" id="UP000006512">
    <property type="component" value="Unassembled WGS sequence"/>
</dbReference>
<dbReference type="Pfam" id="PF00126">
    <property type="entry name" value="HTH_1"/>
    <property type="match status" value="1"/>
</dbReference>
<dbReference type="EMBL" id="GL883077">
    <property type="protein sequence ID" value="EGF92827.1"/>
    <property type="molecule type" value="Genomic_DNA"/>
</dbReference>
<feature type="domain" description="HTH lysR-type" evidence="5">
    <location>
        <begin position="6"/>
        <end position="63"/>
    </location>
</feature>
<dbReference type="InterPro" id="IPR000847">
    <property type="entry name" value="LysR_HTH_N"/>
</dbReference>
<dbReference type="eggNOG" id="COG0583">
    <property type="taxonomic scope" value="Bacteria"/>
</dbReference>
<gene>
    <name evidence="6" type="ORF">ABI_12650</name>
</gene>
<dbReference type="STRING" id="715226.ABI_12650"/>
<keyword evidence="7" id="KW-1185">Reference proteome</keyword>
<keyword evidence="4" id="KW-0804">Transcription</keyword>
<dbReference type="GO" id="GO:0006351">
    <property type="term" value="P:DNA-templated transcription"/>
    <property type="evidence" value="ECO:0007669"/>
    <property type="project" value="TreeGrafter"/>
</dbReference>
<comment type="similarity">
    <text evidence="1">Belongs to the LysR transcriptional regulatory family.</text>
</comment>
<sequence length="295" mass="32480">MRMNNPDWNQLRAFYATAVHGSLSAAAREIGLTQPTLSRQIAALESALNLTLFERVGKRLVLTETGHGVLEHVRAMGEAAMATTLSATGHAETIEGRVSISASDAYAAYVLPDIVARIRREAPQVTIVVVASNKLSDLRRREADIALRHVRPEEPDLIGKQVRTSKAAFFASRDWVALHGLPQKPADIAGALIGFEDVGRFAAFMRDVGVPVEGRDFRLVSENSVVVWEMVRRGLGVCAMLREIAARVPDVVEVLPDLNPVEVPLWLVTHRELRTSRRIRVVYDILAEELSRLGG</sequence>
<dbReference type="PRINTS" id="PR00039">
    <property type="entry name" value="HTHLYSR"/>
</dbReference>
<evidence type="ECO:0000256" key="1">
    <source>
        <dbReference type="ARBA" id="ARBA00009437"/>
    </source>
</evidence>
<accession>F4QHU0</accession>
<dbReference type="GO" id="GO:0043565">
    <property type="term" value="F:sequence-specific DNA binding"/>
    <property type="evidence" value="ECO:0007669"/>
    <property type="project" value="TreeGrafter"/>
</dbReference>
<dbReference type="PANTHER" id="PTHR30537:SF3">
    <property type="entry name" value="TRANSCRIPTIONAL REGULATORY PROTEIN"/>
    <property type="match status" value="1"/>
</dbReference>
<dbReference type="PANTHER" id="PTHR30537">
    <property type="entry name" value="HTH-TYPE TRANSCRIPTIONAL REGULATOR"/>
    <property type="match status" value="1"/>
</dbReference>
<evidence type="ECO:0000259" key="5">
    <source>
        <dbReference type="PROSITE" id="PS50931"/>
    </source>
</evidence>
<dbReference type="SUPFAM" id="SSF53850">
    <property type="entry name" value="Periplasmic binding protein-like II"/>
    <property type="match status" value="1"/>
</dbReference>
<evidence type="ECO:0000256" key="2">
    <source>
        <dbReference type="ARBA" id="ARBA00023015"/>
    </source>
</evidence>
<evidence type="ECO:0000313" key="6">
    <source>
        <dbReference type="EMBL" id="EGF92827.1"/>
    </source>
</evidence>
<proteinExistence type="inferred from homology"/>
<dbReference type="HOGENOM" id="CLU_039613_2_0_5"/>
<dbReference type="AlphaFoldDB" id="F4QHU0"/>
<dbReference type="InterPro" id="IPR005119">
    <property type="entry name" value="LysR_subst-bd"/>
</dbReference>
<dbReference type="Pfam" id="PF03466">
    <property type="entry name" value="LysR_substrate"/>
    <property type="match status" value="1"/>
</dbReference>
<dbReference type="InterPro" id="IPR036388">
    <property type="entry name" value="WH-like_DNA-bd_sf"/>
</dbReference>
<dbReference type="SUPFAM" id="SSF46785">
    <property type="entry name" value="Winged helix' DNA-binding domain"/>
    <property type="match status" value="1"/>
</dbReference>
<organism evidence="6 7">
    <name type="scientific">Asticcacaulis biprosthecium C19</name>
    <dbReference type="NCBI Taxonomy" id="715226"/>
    <lineage>
        <taxon>Bacteria</taxon>
        <taxon>Pseudomonadati</taxon>
        <taxon>Pseudomonadota</taxon>
        <taxon>Alphaproteobacteria</taxon>
        <taxon>Caulobacterales</taxon>
        <taxon>Caulobacteraceae</taxon>
        <taxon>Asticcacaulis</taxon>
    </lineage>
</organism>
<protein>
    <submittedName>
        <fullName evidence="6">Bacterial regulatory helix-turn-helix protein, lysR family protein</fullName>
    </submittedName>
</protein>
<dbReference type="InterPro" id="IPR058163">
    <property type="entry name" value="LysR-type_TF_proteobact-type"/>
</dbReference>
<dbReference type="Gene3D" id="3.40.190.290">
    <property type="match status" value="1"/>
</dbReference>